<evidence type="ECO:0000256" key="2">
    <source>
        <dbReference type="ARBA" id="ARBA00022670"/>
    </source>
</evidence>
<evidence type="ECO:0000256" key="6">
    <source>
        <dbReference type="ARBA" id="ARBA00023145"/>
    </source>
</evidence>
<dbReference type="FunFam" id="2.40.10.10:FF:000068">
    <property type="entry name" value="transmembrane protease serine 2"/>
    <property type="match status" value="1"/>
</dbReference>
<dbReference type="RefSeq" id="XP_030374325.1">
    <property type="nucleotide sequence ID" value="XM_030518465.1"/>
</dbReference>
<reference evidence="11" key="1">
    <citation type="submission" date="2025-08" db="UniProtKB">
        <authorList>
            <consortium name="RefSeq"/>
        </authorList>
    </citation>
    <scope>IDENTIFICATION</scope>
    <source>
        <strain evidence="11">11010-0011.00</strain>
        <tissue evidence="11">Whole body</tissue>
    </source>
</reference>
<dbReference type="PROSITE" id="PS00135">
    <property type="entry name" value="TRYPSIN_SER"/>
    <property type="match status" value="1"/>
</dbReference>
<evidence type="ECO:0000256" key="1">
    <source>
        <dbReference type="ARBA" id="ARBA00007664"/>
    </source>
</evidence>
<dbReference type="OrthoDB" id="6755574at2759"/>
<evidence type="ECO:0000256" key="3">
    <source>
        <dbReference type="ARBA" id="ARBA00022729"/>
    </source>
</evidence>
<dbReference type="InterPro" id="IPR001254">
    <property type="entry name" value="Trypsin_dom"/>
</dbReference>
<dbReference type="PROSITE" id="PS00134">
    <property type="entry name" value="TRYPSIN_HIS"/>
    <property type="match status" value="1"/>
</dbReference>
<dbReference type="PANTHER" id="PTHR24276">
    <property type="entry name" value="POLYSERASE-RELATED"/>
    <property type="match status" value="1"/>
</dbReference>
<evidence type="ECO:0000259" key="9">
    <source>
        <dbReference type="PROSITE" id="PS50240"/>
    </source>
</evidence>
<evidence type="ECO:0000256" key="5">
    <source>
        <dbReference type="ARBA" id="ARBA00022825"/>
    </source>
</evidence>
<evidence type="ECO:0000313" key="10">
    <source>
        <dbReference type="Proteomes" id="UP000504634"/>
    </source>
</evidence>
<dbReference type="InterPro" id="IPR050430">
    <property type="entry name" value="Peptidase_S1"/>
</dbReference>
<dbReference type="CDD" id="cd00190">
    <property type="entry name" value="Tryp_SPc"/>
    <property type="match status" value="1"/>
</dbReference>
<name>A0A6J2TFW3_DROLE</name>
<keyword evidence="4 8" id="KW-0378">Hydrolase</keyword>
<dbReference type="Proteomes" id="UP000504634">
    <property type="component" value="Unplaced"/>
</dbReference>
<dbReference type="Pfam" id="PF00089">
    <property type="entry name" value="Trypsin"/>
    <property type="match status" value="1"/>
</dbReference>
<dbReference type="InterPro" id="IPR043504">
    <property type="entry name" value="Peptidase_S1_PA_chymotrypsin"/>
</dbReference>
<proteinExistence type="inferred from homology"/>
<dbReference type="GeneID" id="115623910"/>
<dbReference type="InterPro" id="IPR001314">
    <property type="entry name" value="Peptidase_S1A"/>
</dbReference>
<sequence>MNALQRIFGGSEVPENEHVPYLVSLQYQTRRGIIHNCGGSIIAPNRILTAAHCCKDMNVTLMTVLAGVRNLDDHTGFRSKVVTCSIHPDYKSLVTSDLAVLSIDPPLHYNNLTIAPISVNGKEFVPGNVSVTITGWGLRFPISISFLEFFMYPKILQRVNYSTITNKQCRDWGMDKVTDTEICVRGLLKGACAGDSGGPLVMTTSKGLLQVGIAAYAPRICGLFLIPDVYTRLYTFRDWIQKQINQ</sequence>
<dbReference type="PANTHER" id="PTHR24276:SF98">
    <property type="entry name" value="FI18310P1-RELATED"/>
    <property type="match status" value="1"/>
</dbReference>
<dbReference type="InterPro" id="IPR009003">
    <property type="entry name" value="Peptidase_S1_PA"/>
</dbReference>
<dbReference type="PROSITE" id="PS50240">
    <property type="entry name" value="TRYPSIN_DOM"/>
    <property type="match status" value="1"/>
</dbReference>
<gene>
    <name evidence="11" type="primary">LOC115623910</name>
</gene>
<dbReference type="Gene3D" id="2.40.10.10">
    <property type="entry name" value="Trypsin-like serine proteases"/>
    <property type="match status" value="1"/>
</dbReference>
<dbReference type="SUPFAM" id="SSF50494">
    <property type="entry name" value="Trypsin-like serine proteases"/>
    <property type="match status" value="1"/>
</dbReference>
<keyword evidence="7" id="KW-1015">Disulfide bond</keyword>
<keyword evidence="5 8" id="KW-0720">Serine protease</keyword>
<protein>
    <submittedName>
        <fullName evidence="11">Chymotrypsin-2-like</fullName>
    </submittedName>
</protein>
<evidence type="ECO:0000313" key="11">
    <source>
        <dbReference type="RefSeq" id="XP_030374325.1"/>
    </source>
</evidence>
<accession>A0A6J2TFW3</accession>
<keyword evidence="10" id="KW-1185">Reference proteome</keyword>
<dbReference type="InterPro" id="IPR033116">
    <property type="entry name" value="TRYPSIN_SER"/>
</dbReference>
<organism evidence="10 11">
    <name type="scientific">Drosophila lebanonensis</name>
    <name type="common">Fruit fly</name>
    <name type="synonym">Scaptodrosophila lebanonensis</name>
    <dbReference type="NCBI Taxonomy" id="7225"/>
    <lineage>
        <taxon>Eukaryota</taxon>
        <taxon>Metazoa</taxon>
        <taxon>Ecdysozoa</taxon>
        <taxon>Arthropoda</taxon>
        <taxon>Hexapoda</taxon>
        <taxon>Insecta</taxon>
        <taxon>Pterygota</taxon>
        <taxon>Neoptera</taxon>
        <taxon>Endopterygota</taxon>
        <taxon>Diptera</taxon>
        <taxon>Brachycera</taxon>
        <taxon>Muscomorpha</taxon>
        <taxon>Ephydroidea</taxon>
        <taxon>Drosophilidae</taxon>
        <taxon>Scaptodrosophila</taxon>
    </lineage>
</organism>
<evidence type="ECO:0000256" key="7">
    <source>
        <dbReference type="ARBA" id="ARBA00023157"/>
    </source>
</evidence>
<dbReference type="PRINTS" id="PR00722">
    <property type="entry name" value="CHYMOTRYPSIN"/>
</dbReference>
<evidence type="ECO:0000256" key="8">
    <source>
        <dbReference type="RuleBase" id="RU363034"/>
    </source>
</evidence>
<dbReference type="GO" id="GO:0006508">
    <property type="term" value="P:proteolysis"/>
    <property type="evidence" value="ECO:0007669"/>
    <property type="project" value="UniProtKB-KW"/>
</dbReference>
<keyword evidence="3" id="KW-0732">Signal</keyword>
<keyword evidence="6" id="KW-0865">Zymogen</keyword>
<dbReference type="SMART" id="SM00020">
    <property type="entry name" value="Tryp_SPc"/>
    <property type="match status" value="1"/>
</dbReference>
<keyword evidence="2 8" id="KW-0645">Protease</keyword>
<dbReference type="AlphaFoldDB" id="A0A6J2TFW3"/>
<feature type="domain" description="Peptidase S1" evidence="9">
    <location>
        <begin position="7"/>
        <end position="245"/>
    </location>
</feature>
<dbReference type="GO" id="GO:0004252">
    <property type="term" value="F:serine-type endopeptidase activity"/>
    <property type="evidence" value="ECO:0007669"/>
    <property type="project" value="InterPro"/>
</dbReference>
<comment type="similarity">
    <text evidence="1">Belongs to the peptidase S1 family.</text>
</comment>
<evidence type="ECO:0000256" key="4">
    <source>
        <dbReference type="ARBA" id="ARBA00022801"/>
    </source>
</evidence>
<dbReference type="InterPro" id="IPR018114">
    <property type="entry name" value="TRYPSIN_HIS"/>
</dbReference>